<evidence type="ECO:0000313" key="2">
    <source>
        <dbReference type="Proteomes" id="UP000271468"/>
    </source>
</evidence>
<dbReference type="AlphaFoldDB" id="A0A3M3J7Z1"/>
<proteinExistence type="predicted"/>
<organism evidence="1 2">
    <name type="scientific">Pseudomonas syringae pv. coriandricola</name>
    <dbReference type="NCBI Taxonomy" id="264453"/>
    <lineage>
        <taxon>Bacteria</taxon>
        <taxon>Pseudomonadati</taxon>
        <taxon>Pseudomonadota</taxon>
        <taxon>Gammaproteobacteria</taxon>
        <taxon>Pseudomonadales</taxon>
        <taxon>Pseudomonadaceae</taxon>
        <taxon>Pseudomonas</taxon>
    </lineage>
</organism>
<protein>
    <submittedName>
        <fullName evidence="1">Uncharacterized protein</fullName>
    </submittedName>
</protein>
<sequence>MVVKKFGYRVVPCGALQQIGYVTVSRSGVVRDANLRFVSSPQSPQSDAPVRESQIAWVLYGQASRAISIG</sequence>
<name>A0A3M3J7Z1_9PSED</name>
<gene>
    <name evidence="1" type="ORF">ALQ65_200297</name>
</gene>
<evidence type="ECO:0000313" key="1">
    <source>
        <dbReference type="EMBL" id="RMN06441.1"/>
    </source>
</evidence>
<dbReference type="EMBL" id="RBOV01000411">
    <property type="protein sequence ID" value="RMN06441.1"/>
    <property type="molecule type" value="Genomic_DNA"/>
</dbReference>
<comment type="caution">
    <text evidence="1">The sequence shown here is derived from an EMBL/GenBank/DDBJ whole genome shotgun (WGS) entry which is preliminary data.</text>
</comment>
<accession>A0A3M3J7Z1</accession>
<dbReference type="Proteomes" id="UP000271468">
    <property type="component" value="Unassembled WGS sequence"/>
</dbReference>
<reference evidence="1 2" key="1">
    <citation type="submission" date="2018-08" db="EMBL/GenBank/DDBJ databases">
        <title>Recombination of ecologically and evolutionarily significant loci maintains genetic cohesion in the Pseudomonas syringae species complex.</title>
        <authorList>
            <person name="Dillon M."/>
            <person name="Thakur S."/>
            <person name="Almeida R.N.D."/>
            <person name="Weir B.S."/>
            <person name="Guttman D.S."/>
        </authorList>
    </citation>
    <scope>NUCLEOTIDE SEQUENCE [LARGE SCALE GENOMIC DNA]</scope>
    <source>
        <strain evidence="1 2">ICMP 12341</strain>
    </source>
</reference>